<comment type="caution">
    <text evidence="2">The sequence shown here is derived from an EMBL/GenBank/DDBJ whole genome shotgun (WGS) entry which is preliminary data.</text>
</comment>
<dbReference type="Pfam" id="PF01778">
    <property type="entry name" value="Ribosomal_L28e"/>
    <property type="match status" value="1"/>
</dbReference>
<dbReference type="Proteomes" id="UP000031512">
    <property type="component" value="Unassembled WGS sequence"/>
</dbReference>
<dbReference type="STRING" id="1537102.L1LD83"/>
<dbReference type="Gene3D" id="3.30.390.110">
    <property type="match status" value="1"/>
</dbReference>
<dbReference type="VEuPathDB" id="PiroplasmaDB:BEWA_053410"/>
<gene>
    <name evidence="2" type="ORF">BEWA_053410</name>
</gene>
<protein>
    <submittedName>
        <fullName evidence="2">60S ribosomal protein L28, putative</fullName>
    </submittedName>
</protein>
<feature type="domain" description="Ribosomal eL28/Mak16" evidence="1">
    <location>
        <begin position="18"/>
        <end position="128"/>
    </location>
</feature>
<dbReference type="KEGG" id="beq:BEWA_053410"/>
<dbReference type="GO" id="GO:0005840">
    <property type="term" value="C:ribosome"/>
    <property type="evidence" value="ECO:0007669"/>
    <property type="project" value="UniProtKB-KW"/>
</dbReference>
<dbReference type="GeneID" id="15802893"/>
<keyword evidence="2" id="KW-0689">Ribosomal protein</keyword>
<evidence type="ECO:0000259" key="1">
    <source>
        <dbReference type="Pfam" id="PF01778"/>
    </source>
</evidence>
<dbReference type="eggNOG" id="ENOG502SD93">
    <property type="taxonomic scope" value="Eukaryota"/>
</dbReference>
<reference evidence="2 3" key="1">
    <citation type="journal article" date="2012" name="BMC Genomics">
        <title>Comparative genomic analysis and phylogenetic position of Theileria equi.</title>
        <authorList>
            <person name="Kappmeyer L.S."/>
            <person name="Thiagarajan M."/>
            <person name="Herndon D.R."/>
            <person name="Ramsay J.D."/>
            <person name="Caler E."/>
            <person name="Djikeng A."/>
            <person name="Gillespie J.J."/>
            <person name="Lau A.O."/>
            <person name="Roalson E.H."/>
            <person name="Silva J.C."/>
            <person name="Silva M.G."/>
            <person name="Suarez C.E."/>
            <person name="Ueti M.W."/>
            <person name="Nene V.M."/>
            <person name="Mealey R.H."/>
            <person name="Knowles D.P."/>
            <person name="Brayton K.A."/>
        </authorList>
    </citation>
    <scope>NUCLEOTIDE SEQUENCE [LARGE SCALE GENOMIC DNA]</scope>
    <source>
        <strain evidence="2 3">WA</strain>
    </source>
</reference>
<evidence type="ECO:0000313" key="2">
    <source>
        <dbReference type="EMBL" id="EKX73286.1"/>
    </source>
</evidence>
<sequence>MVGTGQEFQVSCHAPDCLVWEITRKSHAFLKKSGFTEFSLEPFNLVGKNTPKYTGFSHKPVLDIVLTSNGSLAIQKTRKLLETRSPANNKSAKKVAKCLKNLPSLRKTVREHRPDLAKDFLLKFVKLVHAKTDDKSE</sequence>
<dbReference type="InterPro" id="IPR029004">
    <property type="entry name" value="Ribosomal_eL28/Mak16"/>
</dbReference>
<dbReference type="RefSeq" id="XP_004832738.1">
    <property type="nucleotide sequence ID" value="XM_004832681.1"/>
</dbReference>
<dbReference type="OrthoDB" id="338850at2759"/>
<dbReference type="AlphaFoldDB" id="L1LD83"/>
<proteinExistence type="predicted"/>
<keyword evidence="3" id="KW-1185">Reference proteome</keyword>
<organism evidence="2 3">
    <name type="scientific">Theileria equi strain WA</name>
    <dbReference type="NCBI Taxonomy" id="1537102"/>
    <lineage>
        <taxon>Eukaryota</taxon>
        <taxon>Sar</taxon>
        <taxon>Alveolata</taxon>
        <taxon>Apicomplexa</taxon>
        <taxon>Aconoidasida</taxon>
        <taxon>Piroplasmida</taxon>
        <taxon>Theileriidae</taxon>
        <taxon>Theileria</taxon>
    </lineage>
</organism>
<keyword evidence="2" id="KW-0687">Ribonucleoprotein</keyword>
<dbReference type="EMBL" id="ACOU01000003">
    <property type="protein sequence ID" value="EKX73286.1"/>
    <property type="molecule type" value="Genomic_DNA"/>
</dbReference>
<accession>L1LD83</accession>
<evidence type="ECO:0000313" key="3">
    <source>
        <dbReference type="Proteomes" id="UP000031512"/>
    </source>
</evidence>
<name>L1LD83_THEEQ</name>